<dbReference type="PANTHER" id="PTHR13847">
    <property type="entry name" value="SARCOSINE DEHYDROGENASE-RELATED"/>
    <property type="match status" value="1"/>
</dbReference>
<dbReference type="PANTHER" id="PTHR13847:SF280">
    <property type="entry name" value="D-AMINO ACID DEHYDROGENASE"/>
    <property type="match status" value="1"/>
</dbReference>
<proteinExistence type="inferred from homology"/>
<dbReference type="InterPro" id="IPR023080">
    <property type="entry name" value="DadA"/>
</dbReference>
<evidence type="ECO:0000313" key="9">
    <source>
        <dbReference type="EMBL" id="UOO90329.1"/>
    </source>
</evidence>
<feature type="binding site" evidence="7">
    <location>
        <begin position="3"/>
        <end position="17"/>
    </location>
    <ligand>
        <name>FAD</name>
        <dbReference type="ChEBI" id="CHEBI:57692"/>
    </ligand>
</feature>
<evidence type="ECO:0000256" key="3">
    <source>
        <dbReference type="ARBA" id="ARBA00022630"/>
    </source>
</evidence>
<evidence type="ECO:0000256" key="5">
    <source>
        <dbReference type="ARBA" id="ARBA00023002"/>
    </source>
</evidence>
<evidence type="ECO:0000313" key="10">
    <source>
        <dbReference type="Proteomes" id="UP000832011"/>
    </source>
</evidence>
<dbReference type="InterPro" id="IPR006076">
    <property type="entry name" value="FAD-dep_OxRdtase"/>
</dbReference>
<keyword evidence="4 7" id="KW-0274">FAD</keyword>
<name>A0ABY4E497_9NEIS</name>
<evidence type="ECO:0000256" key="7">
    <source>
        <dbReference type="HAMAP-Rule" id="MF_01202"/>
    </source>
</evidence>
<sequence length="429" mass="47747">MKIVILGAGVIGVTTAWYLSQEGHQVQVIERHGHAACDTSFANAGQISFGYSTPWAAPGIPQKALKWMFKEHSPLLMRPDASLYQLKWMMMMLQNCGEKVYEINKERMLRIADYSREQFAALRAATGIEYEGRQQGTLQVFRTEHQLEVVENDMKVLAECGIPFEKLTPEGCAAAEPALARVQHKLTGGLRLPEDETGDCYMFTNRLAQMCKDAGVEFFYDHRIDRVENDGQEVKAVWANGTAFTGDYYVCCLGTYSRDLFLNLGIDLPIYPVKGYSLTIPITDKEAAPVSTVMDETYKIAITRFDDRIRVGGMAELSGYYVKLNDKRRETLELSVTDLFPDGGDVSRASFWSGLRPVTPDSTPIIGGSTYRNLAFNCGHGTLGWTMSLGSGKVMSDLLTGKRPEIDAHDLSMQRYAKGGKVLAKPIQL</sequence>
<keyword evidence="3 7" id="KW-0285">Flavoprotein</keyword>
<comment type="function">
    <text evidence="7">Oxidative deamination of D-amino acids.</text>
</comment>
<evidence type="ECO:0000256" key="6">
    <source>
        <dbReference type="ARBA" id="ARBA00047884"/>
    </source>
</evidence>
<dbReference type="EC" id="1.4.99.-" evidence="7"/>
<keyword evidence="10" id="KW-1185">Reference proteome</keyword>
<dbReference type="NCBIfam" id="NF001933">
    <property type="entry name" value="PRK00711.1"/>
    <property type="match status" value="1"/>
</dbReference>
<dbReference type="Proteomes" id="UP000832011">
    <property type="component" value="Chromosome"/>
</dbReference>
<evidence type="ECO:0000256" key="2">
    <source>
        <dbReference type="ARBA" id="ARBA00009410"/>
    </source>
</evidence>
<dbReference type="Gene3D" id="3.30.9.10">
    <property type="entry name" value="D-Amino Acid Oxidase, subunit A, domain 2"/>
    <property type="match status" value="1"/>
</dbReference>
<comment type="cofactor">
    <cofactor evidence="1 7">
        <name>FAD</name>
        <dbReference type="ChEBI" id="CHEBI:57692"/>
    </cofactor>
</comment>
<dbReference type="Pfam" id="PF01266">
    <property type="entry name" value="DAO"/>
    <property type="match status" value="1"/>
</dbReference>
<evidence type="ECO:0000259" key="8">
    <source>
        <dbReference type="Pfam" id="PF01266"/>
    </source>
</evidence>
<comment type="catalytic activity">
    <reaction evidence="6 7">
        <text>a D-alpha-amino acid + A + H2O = a 2-oxocarboxylate + AH2 + NH4(+)</text>
        <dbReference type="Rhea" id="RHEA:18125"/>
        <dbReference type="ChEBI" id="CHEBI:13193"/>
        <dbReference type="ChEBI" id="CHEBI:15377"/>
        <dbReference type="ChEBI" id="CHEBI:17499"/>
        <dbReference type="ChEBI" id="CHEBI:28938"/>
        <dbReference type="ChEBI" id="CHEBI:35179"/>
        <dbReference type="ChEBI" id="CHEBI:59871"/>
    </reaction>
</comment>
<evidence type="ECO:0000256" key="4">
    <source>
        <dbReference type="ARBA" id="ARBA00022827"/>
    </source>
</evidence>
<evidence type="ECO:0000256" key="1">
    <source>
        <dbReference type="ARBA" id="ARBA00001974"/>
    </source>
</evidence>
<dbReference type="InterPro" id="IPR036188">
    <property type="entry name" value="FAD/NAD-bd_sf"/>
</dbReference>
<dbReference type="EMBL" id="CP091511">
    <property type="protein sequence ID" value="UOO90329.1"/>
    <property type="molecule type" value="Genomic_DNA"/>
</dbReference>
<dbReference type="Gene3D" id="3.50.50.60">
    <property type="entry name" value="FAD/NAD(P)-binding domain"/>
    <property type="match status" value="2"/>
</dbReference>
<dbReference type="RefSeq" id="WP_058355789.1">
    <property type="nucleotide sequence ID" value="NZ_CABKVG010000008.1"/>
</dbReference>
<protein>
    <recommendedName>
        <fullName evidence="7">D-amino acid dehydrogenase</fullName>
        <ecNumber evidence="7">1.4.99.-</ecNumber>
    </recommendedName>
</protein>
<dbReference type="SUPFAM" id="SSF51905">
    <property type="entry name" value="FAD/NAD(P)-binding domain"/>
    <property type="match status" value="1"/>
</dbReference>
<dbReference type="HAMAP" id="MF_01202">
    <property type="entry name" value="DadA"/>
    <property type="match status" value="1"/>
</dbReference>
<dbReference type="SUPFAM" id="SSF54373">
    <property type="entry name" value="FAD-linked reductases, C-terminal domain"/>
    <property type="match status" value="1"/>
</dbReference>
<organism evidence="9 10">
    <name type="scientific">Vitreoscilla massiliensis</name>
    <dbReference type="NCBI Taxonomy" id="1689272"/>
    <lineage>
        <taxon>Bacteria</taxon>
        <taxon>Pseudomonadati</taxon>
        <taxon>Pseudomonadota</taxon>
        <taxon>Betaproteobacteria</taxon>
        <taxon>Neisseriales</taxon>
        <taxon>Neisseriaceae</taxon>
        <taxon>Vitreoscilla</taxon>
    </lineage>
</organism>
<comment type="similarity">
    <text evidence="2 7">Belongs to the DadA oxidoreductase family.</text>
</comment>
<accession>A0ABY4E497</accession>
<keyword evidence="5 7" id="KW-0560">Oxidoreductase</keyword>
<feature type="domain" description="FAD dependent oxidoreductase" evidence="8">
    <location>
        <begin position="2"/>
        <end position="398"/>
    </location>
</feature>
<reference evidence="9 10" key="1">
    <citation type="journal article" date="2022" name="Res Sq">
        <title>Evolution of multicellular longitudinally dividing oral cavity symbionts (Neisseriaceae).</title>
        <authorList>
            <person name="Nyongesa S."/>
            <person name="Weber P."/>
            <person name="Bernet E."/>
            <person name="Pullido F."/>
            <person name="Nieckarz M."/>
            <person name="Delaby M."/>
            <person name="Nieves C."/>
            <person name="Viehboeck T."/>
            <person name="Krause N."/>
            <person name="Rivera-Millot A."/>
            <person name="Nakamura A."/>
            <person name="Vischer N."/>
            <person name="VanNieuwenhze M."/>
            <person name="Brun Y."/>
            <person name="Cava F."/>
            <person name="Bulgheresi S."/>
            <person name="Veyrier F."/>
        </authorList>
    </citation>
    <scope>NUCLEOTIDE SEQUENCE [LARGE SCALE GENOMIC DNA]</scope>
    <source>
        <strain evidence="9 10">SN4</strain>
    </source>
</reference>
<gene>
    <name evidence="7" type="primary">dadA</name>
    <name evidence="9" type="ORF">LVJ82_04930</name>
</gene>